<comment type="caution">
    <text evidence="2">The sequence shown here is derived from an EMBL/GenBank/DDBJ whole genome shotgun (WGS) entry which is preliminary data.</text>
</comment>
<accession>A0ABS3LWY7</accession>
<evidence type="ECO:0000313" key="3">
    <source>
        <dbReference type="Proteomes" id="UP000664771"/>
    </source>
</evidence>
<reference evidence="2 3" key="1">
    <citation type="submission" date="2021-03" db="EMBL/GenBank/DDBJ databases">
        <title>The complete genome sequence of Acetobacter sacchari TBRC 11175.</title>
        <authorList>
            <person name="Charoenyingcharoen P."/>
            <person name="Yukphan P."/>
        </authorList>
    </citation>
    <scope>NUCLEOTIDE SEQUENCE [LARGE SCALE GENOMIC DNA]</scope>
    <source>
        <strain evidence="2 3">TBRC 11175</strain>
    </source>
</reference>
<keyword evidence="3" id="KW-1185">Reference proteome</keyword>
<dbReference type="Proteomes" id="UP000664771">
    <property type="component" value="Unassembled WGS sequence"/>
</dbReference>
<evidence type="ECO:0000313" key="2">
    <source>
        <dbReference type="EMBL" id="MBO1360437.1"/>
    </source>
</evidence>
<feature type="region of interest" description="Disordered" evidence="1">
    <location>
        <begin position="78"/>
        <end position="106"/>
    </location>
</feature>
<sequence length="469" mass="46656">MSSSAGGVLDGGLSYSDLYAANPTNSSPDGTDFVSSLSQFTAASQSATSNNAPLETLASEIAATLSQAYAQMAKSGASSQGSATSAPTQSGGAGTPVGNTGLTLSGNLNQDMQTLQQLVNGVGTNGNTLQQYAYSVAEEAQKQGRGLDGNVAHNIGASLSDGTYSQQGSSNAITAALQGQGVDALTNNVGVIMNQLKSGQSNQSIANNLNSLAKEASNAGNSGLASLASQLARQANAGTLDNNRAASSLQAYGASNGGVQVAGIALTGNLQQDMQTLQQLVNGTGTNGNTLQRYAQVVAQEAQQAGNGVDANAASNVAASLANGTYNQQGSGAAIEAAEQGQSVNPIQNNINAIILQLASGQSTQSIANNLNALSQEAQQSGNSMVSDAANDLLSDLSRGYVDPGIAAAQLQMALSASNDAPTNFSAGSGVNPGLGDVSSNNANLKQMAGQLSATLQQVGLELGASQSA</sequence>
<protein>
    <submittedName>
        <fullName evidence="2">Uncharacterized protein</fullName>
    </submittedName>
</protein>
<organism evidence="2 3">
    <name type="scientific">Acetobacter sacchari</name>
    <dbReference type="NCBI Taxonomy" id="2661687"/>
    <lineage>
        <taxon>Bacteria</taxon>
        <taxon>Pseudomonadati</taxon>
        <taxon>Pseudomonadota</taxon>
        <taxon>Alphaproteobacteria</taxon>
        <taxon>Acetobacterales</taxon>
        <taxon>Acetobacteraceae</taxon>
        <taxon>Acetobacter</taxon>
    </lineage>
</organism>
<proteinExistence type="predicted"/>
<evidence type="ECO:0000256" key="1">
    <source>
        <dbReference type="SAM" id="MobiDB-lite"/>
    </source>
</evidence>
<dbReference type="RefSeq" id="WP_207881714.1">
    <property type="nucleotide sequence ID" value="NZ_JAFVMF010000011.1"/>
</dbReference>
<name>A0ABS3LWY7_9PROT</name>
<dbReference type="EMBL" id="JAFVMF010000011">
    <property type="protein sequence ID" value="MBO1360437.1"/>
    <property type="molecule type" value="Genomic_DNA"/>
</dbReference>
<feature type="compositionally biased region" description="Polar residues" evidence="1">
    <location>
        <begin position="97"/>
        <end position="106"/>
    </location>
</feature>
<gene>
    <name evidence="2" type="ORF">J2D73_11625</name>
</gene>
<feature type="compositionally biased region" description="Low complexity" evidence="1">
    <location>
        <begin position="78"/>
        <end position="90"/>
    </location>
</feature>